<reference evidence="13 14" key="1">
    <citation type="submission" date="2018-04" db="EMBL/GenBank/DDBJ databases">
        <title>The genome of golden apple snail Pomacea canaliculata provides insight into stress tolerance and invasive adaptation.</title>
        <authorList>
            <person name="Liu C."/>
            <person name="Liu B."/>
            <person name="Ren Y."/>
            <person name="Zhang Y."/>
            <person name="Wang H."/>
            <person name="Li S."/>
            <person name="Jiang F."/>
            <person name="Yin L."/>
            <person name="Zhang G."/>
            <person name="Qian W."/>
            <person name="Fan W."/>
        </authorList>
    </citation>
    <scope>NUCLEOTIDE SEQUENCE [LARGE SCALE GENOMIC DNA]</scope>
    <source>
        <strain evidence="13">SZHN2017</strain>
        <tissue evidence="13">Muscle</tissue>
    </source>
</reference>
<dbReference type="GO" id="GO:0006493">
    <property type="term" value="P:protein O-linked glycosylation"/>
    <property type="evidence" value="ECO:0007669"/>
    <property type="project" value="TreeGrafter"/>
</dbReference>
<comment type="similarity">
    <text evidence="2 11">Belongs to the glycosyltransferase 31 family.</text>
</comment>
<sequence>MFLLALSGVYLQETNFHFREYLRDRRQEYKREDDRWEQTEERGSQVERTTWNEVTSTDNPDLTTDPPWLSASFQQLQPFVTNQSHPFGINYAIENPDACGNDSVDLLILIQSLPSNFNLRRAVRETWAATNVLHGVNIQRVFLLGSTDKNEMHQLRINSEQAAHGDIVQGRFKDSTTNTTIKAVMGLEWVNRHCPQTRFVLKADDNVFINIFAVIEQVLAGFESNAMRTFLCHTIPANTSAIERNPKRKWYVEPDLLKDRLHWPTYCLGYFVLLTPDIVPALYEASFNATYVYVEDAFVYGILPEKEGSDIFSWQDLQQNLTQNANNLLQQYSDLKRPLTFVAGPVRNENDMNKLWRATLARLSIWAQQRARVTRFRRQMGHVTL</sequence>
<evidence type="ECO:0000256" key="11">
    <source>
        <dbReference type="RuleBase" id="RU363063"/>
    </source>
</evidence>
<evidence type="ECO:0000256" key="6">
    <source>
        <dbReference type="ARBA" id="ARBA00022968"/>
    </source>
</evidence>
<keyword evidence="6" id="KW-0735">Signal-anchor</keyword>
<dbReference type="Gene3D" id="3.90.550.50">
    <property type="match status" value="1"/>
</dbReference>
<dbReference type="FunFam" id="3.90.550.50:FF:000001">
    <property type="entry name" value="Hexosyltransferase"/>
    <property type="match status" value="1"/>
</dbReference>
<evidence type="ECO:0000256" key="3">
    <source>
        <dbReference type="ARBA" id="ARBA00022676"/>
    </source>
</evidence>
<dbReference type="InterPro" id="IPR002659">
    <property type="entry name" value="Glyco_trans_31"/>
</dbReference>
<name>A0A2T7PLR9_POMCA</name>
<evidence type="ECO:0000256" key="1">
    <source>
        <dbReference type="ARBA" id="ARBA00004323"/>
    </source>
</evidence>
<feature type="compositionally biased region" description="Polar residues" evidence="12">
    <location>
        <begin position="46"/>
        <end position="60"/>
    </location>
</feature>
<gene>
    <name evidence="13" type="ORF">C0Q70_05647</name>
</gene>
<comment type="caution">
    <text evidence="13">The sequence shown here is derived from an EMBL/GenBank/DDBJ whole genome shotgun (WGS) entry which is preliminary data.</text>
</comment>
<dbReference type="PANTHER" id="PTHR11214:SF379">
    <property type="entry name" value="HEXOSYLTRANSFERASE-RELATED"/>
    <property type="match status" value="1"/>
</dbReference>
<keyword evidence="5" id="KW-0812">Transmembrane</keyword>
<evidence type="ECO:0000256" key="4">
    <source>
        <dbReference type="ARBA" id="ARBA00022679"/>
    </source>
</evidence>
<keyword evidence="9" id="KW-0472">Membrane</keyword>
<evidence type="ECO:0000256" key="5">
    <source>
        <dbReference type="ARBA" id="ARBA00022692"/>
    </source>
</evidence>
<evidence type="ECO:0000256" key="10">
    <source>
        <dbReference type="ARBA" id="ARBA00023180"/>
    </source>
</evidence>
<evidence type="ECO:0000256" key="8">
    <source>
        <dbReference type="ARBA" id="ARBA00023034"/>
    </source>
</evidence>
<accession>A0A2T7PLR9</accession>
<keyword evidence="8 11" id="KW-0333">Golgi apparatus</keyword>
<dbReference type="EMBL" id="PZQS01000003">
    <property type="protein sequence ID" value="PVD34375.1"/>
    <property type="molecule type" value="Genomic_DNA"/>
</dbReference>
<keyword evidence="3 11" id="KW-0328">Glycosyltransferase</keyword>
<dbReference type="GO" id="GO:0000139">
    <property type="term" value="C:Golgi membrane"/>
    <property type="evidence" value="ECO:0007669"/>
    <property type="project" value="UniProtKB-SubCell"/>
</dbReference>
<keyword evidence="10" id="KW-0325">Glycoprotein</keyword>
<evidence type="ECO:0000256" key="2">
    <source>
        <dbReference type="ARBA" id="ARBA00008661"/>
    </source>
</evidence>
<dbReference type="Pfam" id="PF01762">
    <property type="entry name" value="Galactosyl_T"/>
    <property type="match status" value="1"/>
</dbReference>
<evidence type="ECO:0000313" key="14">
    <source>
        <dbReference type="Proteomes" id="UP000245119"/>
    </source>
</evidence>
<dbReference type="PANTHER" id="PTHR11214">
    <property type="entry name" value="BETA-1,3-N-ACETYLGLUCOSAMINYLTRANSFERASE"/>
    <property type="match status" value="1"/>
</dbReference>
<dbReference type="GO" id="GO:0016758">
    <property type="term" value="F:hexosyltransferase activity"/>
    <property type="evidence" value="ECO:0007669"/>
    <property type="project" value="InterPro"/>
</dbReference>
<keyword evidence="7" id="KW-1133">Transmembrane helix</keyword>
<keyword evidence="4" id="KW-0808">Transferase</keyword>
<feature type="compositionally biased region" description="Basic and acidic residues" evidence="12">
    <location>
        <begin position="29"/>
        <end position="45"/>
    </location>
</feature>
<dbReference type="AlphaFoldDB" id="A0A2T7PLR9"/>
<protein>
    <recommendedName>
        <fullName evidence="11">Hexosyltransferase</fullName>
        <ecNumber evidence="11">2.4.1.-</ecNumber>
    </recommendedName>
</protein>
<keyword evidence="14" id="KW-1185">Reference proteome</keyword>
<dbReference type="EC" id="2.4.1.-" evidence="11"/>
<evidence type="ECO:0000313" key="13">
    <source>
        <dbReference type="EMBL" id="PVD34375.1"/>
    </source>
</evidence>
<evidence type="ECO:0000256" key="9">
    <source>
        <dbReference type="ARBA" id="ARBA00023136"/>
    </source>
</evidence>
<organism evidence="13 14">
    <name type="scientific">Pomacea canaliculata</name>
    <name type="common">Golden apple snail</name>
    <dbReference type="NCBI Taxonomy" id="400727"/>
    <lineage>
        <taxon>Eukaryota</taxon>
        <taxon>Metazoa</taxon>
        <taxon>Spiralia</taxon>
        <taxon>Lophotrochozoa</taxon>
        <taxon>Mollusca</taxon>
        <taxon>Gastropoda</taxon>
        <taxon>Caenogastropoda</taxon>
        <taxon>Architaenioglossa</taxon>
        <taxon>Ampullarioidea</taxon>
        <taxon>Ampullariidae</taxon>
        <taxon>Pomacea</taxon>
    </lineage>
</organism>
<proteinExistence type="inferred from homology"/>
<dbReference type="OrthoDB" id="6045055at2759"/>
<evidence type="ECO:0000256" key="12">
    <source>
        <dbReference type="SAM" id="MobiDB-lite"/>
    </source>
</evidence>
<comment type="subcellular location">
    <subcellularLocation>
        <location evidence="1 11">Golgi apparatus membrane</location>
        <topology evidence="1 11">Single-pass type II membrane protein</topology>
    </subcellularLocation>
</comment>
<evidence type="ECO:0000256" key="7">
    <source>
        <dbReference type="ARBA" id="ARBA00022989"/>
    </source>
</evidence>
<feature type="region of interest" description="Disordered" evidence="12">
    <location>
        <begin position="29"/>
        <end position="60"/>
    </location>
</feature>
<dbReference type="Proteomes" id="UP000245119">
    <property type="component" value="Linkage Group LG3"/>
</dbReference>